<proteinExistence type="predicted"/>
<organism evidence="3 4">
    <name type="scientific">Leekyejoonella antrihumi</name>
    <dbReference type="NCBI Taxonomy" id="1660198"/>
    <lineage>
        <taxon>Bacteria</taxon>
        <taxon>Bacillati</taxon>
        <taxon>Actinomycetota</taxon>
        <taxon>Actinomycetes</taxon>
        <taxon>Micrococcales</taxon>
        <taxon>Dermacoccaceae</taxon>
        <taxon>Leekyejoonella</taxon>
    </lineage>
</organism>
<name>A0A563DYT8_9MICO</name>
<dbReference type="Proteomes" id="UP000320244">
    <property type="component" value="Unassembled WGS sequence"/>
</dbReference>
<accession>A0A563DYT8</accession>
<feature type="domain" description="Low molecular weight protein antigen 6 PH" evidence="2">
    <location>
        <begin position="77"/>
        <end position="130"/>
    </location>
</feature>
<protein>
    <submittedName>
        <fullName evidence="3">PH domain-containing protein</fullName>
    </submittedName>
</protein>
<reference evidence="3 4" key="2">
    <citation type="submission" date="2019-08" db="EMBL/GenBank/DDBJ databases">
        <title>Jejuicoccus antrihumi gen. nov., sp. nov., a new member of the family Dermacoccaceae isolated from a cave.</title>
        <authorList>
            <person name="Schumann P."/>
            <person name="Kim I.S."/>
        </authorList>
    </citation>
    <scope>NUCLEOTIDE SEQUENCE [LARGE SCALE GENOMIC DNA]</scope>
    <source>
        <strain evidence="3 4">C5-26</strain>
    </source>
</reference>
<evidence type="ECO:0000313" key="3">
    <source>
        <dbReference type="EMBL" id="TWP34824.1"/>
    </source>
</evidence>
<evidence type="ECO:0000259" key="2">
    <source>
        <dbReference type="Pfam" id="PF10756"/>
    </source>
</evidence>
<dbReference type="Pfam" id="PF10756">
    <property type="entry name" value="bPH_6"/>
    <property type="match status" value="1"/>
</dbReference>
<dbReference type="RefSeq" id="WP_146318187.1">
    <property type="nucleotide sequence ID" value="NZ_VCQV01000024.1"/>
</dbReference>
<feature type="transmembrane region" description="Helical" evidence="1">
    <location>
        <begin position="52"/>
        <end position="71"/>
    </location>
</feature>
<keyword evidence="1" id="KW-0472">Membrane</keyword>
<keyword evidence="1" id="KW-0812">Transmembrane</keyword>
<dbReference type="EMBL" id="VCQV01000024">
    <property type="protein sequence ID" value="TWP34824.1"/>
    <property type="molecule type" value="Genomic_DNA"/>
</dbReference>
<dbReference type="AlphaFoldDB" id="A0A563DYT8"/>
<reference evidence="3 4" key="1">
    <citation type="submission" date="2019-05" db="EMBL/GenBank/DDBJ databases">
        <authorList>
            <person name="Lee S.D."/>
        </authorList>
    </citation>
    <scope>NUCLEOTIDE SEQUENCE [LARGE SCALE GENOMIC DNA]</scope>
    <source>
        <strain evidence="3 4">C5-26</strain>
    </source>
</reference>
<sequence length="153" mass="16470">MPPVTGKPYAVFRPRRALVVSVFVALVVVVALTVAALRIQHGGITGWTNADTAMMIAFAVVVALCVLRFGLVRAVPTPDGLKVHNLVRSQLVPWADIVSVQFGGGAPWLMLDLADTEQLAVMAVQRADGKFGEDEAMRLAILVQQHSRTGRDD</sequence>
<comment type="caution">
    <text evidence="3">The sequence shown here is derived from an EMBL/GenBank/DDBJ whole genome shotgun (WGS) entry which is preliminary data.</text>
</comment>
<feature type="transmembrane region" description="Helical" evidence="1">
    <location>
        <begin position="17"/>
        <end position="40"/>
    </location>
</feature>
<dbReference type="OrthoDB" id="3824918at2"/>
<keyword evidence="1" id="KW-1133">Transmembrane helix</keyword>
<keyword evidence="4" id="KW-1185">Reference proteome</keyword>
<evidence type="ECO:0000256" key="1">
    <source>
        <dbReference type="SAM" id="Phobius"/>
    </source>
</evidence>
<evidence type="ECO:0000313" key="4">
    <source>
        <dbReference type="Proteomes" id="UP000320244"/>
    </source>
</evidence>
<dbReference type="InterPro" id="IPR019692">
    <property type="entry name" value="CFP-6_PH"/>
</dbReference>
<gene>
    <name evidence="3" type="ORF">FGL98_15825</name>
</gene>